<dbReference type="GO" id="GO:0009088">
    <property type="term" value="P:threonine biosynthetic process"/>
    <property type="evidence" value="ECO:0007669"/>
    <property type="project" value="TreeGrafter"/>
</dbReference>
<evidence type="ECO:0000259" key="5">
    <source>
        <dbReference type="SMART" id="SM00859"/>
    </source>
</evidence>
<dbReference type="PANTHER" id="PTHR46718">
    <property type="entry name" value="ASPARTATE-SEMIALDEHYDE DEHYDROGENASE"/>
    <property type="match status" value="1"/>
</dbReference>
<evidence type="ECO:0000256" key="4">
    <source>
        <dbReference type="PIRSR" id="PIRSR000148-1"/>
    </source>
</evidence>
<dbReference type="GO" id="GO:0050661">
    <property type="term" value="F:NADP binding"/>
    <property type="evidence" value="ECO:0007669"/>
    <property type="project" value="InterPro"/>
</dbReference>
<dbReference type="CDD" id="cd02315">
    <property type="entry name" value="ScASADH_like_N"/>
    <property type="match status" value="1"/>
</dbReference>
<dbReference type="InterPro" id="IPR036291">
    <property type="entry name" value="NAD(P)-bd_dom_sf"/>
</dbReference>
<dbReference type="InterPro" id="IPR051823">
    <property type="entry name" value="ASADH-related"/>
</dbReference>
<dbReference type="AlphaFoldDB" id="A0A7G9B7L8"/>
<dbReference type="Pfam" id="PF02774">
    <property type="entry name" value="Semialdhyde_dhC"/>
    <property type="match status" value="1"/>
</dbReference>
<feature type="active site" description="Proton acceptor" evidence="4">
    <location>
        <position position="251"/>
    </location>
</feature>
<keyword evidence="7" id="KW-1185">Reference proteome</keyword>
<dbReference type="SUPFAM" id="SSF51735">
    <property type="entry name" value="NAD(P)-binding Rossmann-fold domains"/>
    <property type="match status" value="1"/>
</dbReference>
<protein>
    <submittedName>
        <fullName evidence="6">Aspartate-semialdehyde dehydrogenase</fullName>
        <ecNumber evidence="6">1.2.1.11</ecNumber>
    </submittedName>
</protein>
<organism evidence="6 7">
    <name type="scientific">Oscillibacter hominis</name>
    <dbReference type="NCBI Taxonomy" id="2763056"/>
    <lineage>
        <taxon>Bacteria</taxon>
        <taxon>Bacillati</taxon>
        <taxon>Bacillota</taxon>
        <taxon>Clostridia</taxon>
        <taxon>Eubacteriales</taxon>
        <taxon>Oscillospiraceae</taxon>
        <taxon>Oscillibacter</taxon>
    </lineage>
</organism>
<proteinExistence type="inferred from homology"/>
<evidence type="ECO:0000256" key="2">
    <source>
        <dbReference type="ARBA" id="ARBA00022857"/>
    </source>
</evidence>
<dbReference type="NCBIfam" id="NF006416">
    <property type="entry name" value="PRK08664.1"/>
    <property type="match status" value="1"/>
</dbReference>
<evidence type="ECO:0000313" key="6">
    <source>
        <dbReference type="EMBL" id="QNL45549.1"/>
    </source>
</evidence>
<evidence type="ECO:0000256" key="3">
    <source>
        <dbReference type="ARBA" id="ARBA00023002"/>
    </source>
</evidence>
<dbReference type="EMBL" id="CP060490">
    <property type="protein sequence ID" value="QNL45549.1"/>
    <property type="molecule type" value="Genomic_DNA"/>
</dbReference>
<dbReference type="GO" id="GO:0051287">
    <property type="term" value="F:NAD binding"/>
    <property type="evidence" value="ECO:0007669"/>
    <property type="project" value="InterPro"/>
</dbReference>
<sequence>MKKYQVGIIGGTGMVGQRFITLMENHPWFQLTVIAASARSAGKSYEEAVNGRWALEQPMPEEAKKIVVMDAEADAEKIAGLVDFCFCAVDMKKEEIRALEEKYAKLECPIVSNNSAHRWTDDVPMVVPELNPEHIRIIDAQRRRLGTKRGFIAVKSNCSLQSYVPALHPLKKFGLDRALVCTYQAISGAGKTFERWPEMVDNVIPYIGGEEEKSEQEPLKLWGRIEGDRIVKAEGPSITAQCFRVACLDGHMAACFMKFQDQVPSMEEIKAEWASFRGRAQELELPSAPRQFLHYFEENDRPQTRLDRNLEHGMAVSIGRLRPDTQYDYKFVCLSHNTLRGAAGGAVLLAELLCKEGYISAK</sequence>
<dbReference type="InterPro" id="IPR000534">
    <property type="entry name" value="Semialdehyde_DH_NAD-bd"/>
</dbReference>
<evidence type="ECO:0000256" key="1">
    <source>
        <dbReference type="ARBA" id="ARBA00010584"/>
    </source>
</evidence>
<dbReference type="Proteomes" id="UP000515960">
    <property type="component" value="Chromosome"/>
</dbReference>
<dbReference type="PANTHER" id="PTHR46718:SF1">
    <property type="entry name" value="ASPARTATE-SEMIALDEHYDE DEHYDROGENASE"/>
    <property type="match status" value="1"/>
</dbReference>
<evidence type="ECO:0000313" key="7">
    <source>
        <dbReference type="Proteomes" id="UP000515960"/>
    </source>
</evidence>
<dbReference type="Gene3D" id="3.30.360.10">
    <property type="entry name" value="Dihydrodipicolinate Reductase, domain 2"/>
    <property type="match status" value="1"/>
</dbReference>
<dbReference type="Pfam" id="PF01118">
    <property type="entry name" value="Semialdhyde_dh"/>
    <property type="match status" value="1"/>
</dbReference>
<dbReference type="GO" id="GO:0046983">
    <property type="term" value="F:protein dimerization activity"/>
    <property type="evidence" value="ECO:0007669"/>
    <property type="project" value="InterPro"/>
</dbReference>
<dbReference type="GO" id="GO:0004073">
    <property type="term" value="F:aspartate-semialdehyde dehydrogenase activity"/>
    <property type="evidence" value="ECO:0007669"/>
    <property type="project" value="UniProtKB-EC"/>
</dbReference>
<accession>A0A7G9B7L8</accession>
<reference evidence="6 7" key="1">
    <citation type="submission" date="2020-08" db="EMBL/GenBank/DDBJ databases">
        <authorList>
            <person name="Liu C."/>
            <person name="Sun Q."/>
        </authorList>
    </citation>
    <scope>NUCLEOTIDE SEQUENCE [LARGE SCALE GENOMIC DNA]</scope>
    <source>
        <strain evidence="6 7">NSJ-62</strain>
    </source>
</reference>
<gene>
    <name evidence="6" type="primary">asd</name>
    <name evidence="6" type="ORF">H8790_05985</name>
</gene>
<keyword evidence="2" id="KW-0521">NADP</keyword>
<feature type="active site" description="Acyl-thioester intermediate" evidence="4">
    <location>
        <position position="158"/>
    </location>
</feature>
<dbReference type="KEGG" id="ohi:H8790_05985"/>
<dbReference type="Gene3D" id="3.40.50.720">
    <property type="entry name" value="NAD(P)-binding Rossmann-like Domain"/>
    <property type="match status" value="1"/>
</dbReference>
<dbReference type="EC" id="1.2.1.11" evidence="6"/>
<feature type="domain" description="Semialdehyde dehydrogenase NAD-binding" evidence="5">
    <location>
        <begin position="5"/>
        <end position="138"/>
    </location>
</feature>
<dbReference type="NCBIfam" id="TIGR00978">
    <property type="entry name" value="asd_EA"/>
    <property type="match status" value="1"/>
</dbReference>
<dbReference type="RefSeq" id="WP_187333977.1">
    <property type="nucleotide sequence ID" value="NZ_CP060490.1"/>
</dbReference>
<dbReference type="InterPro" id="IPR005676">
    <property type="entry name" value="Asp_semi-ald_DH_pep-lack"/>
</dbReference>
<dbReference type="SMART" id="SM00859">
    <property type="entry name" value="Semialdhyde_dh"/>
    <property type="match status" value="1"/>
</dbReference>
<keyword evidence="3 6" id="KW-0560">Oxidoreductase</keyword>
<name>A0A7G9B7L8_9FIRM</name>
<dbReference type="GO" id="GO:0009086">
    <property type="term" value="P:methionine biosynthetic process"/>
    <property type="evidence" value="ECO:0007669"/>
    <property type="project" value="UniProtKB-ARBA"/>
</dbReference>
<dbReference type="PIRSF" id="PIRSF000148">
    <property type="entry name" value="ASA_dh"/>
    <property type="match status" value="1"/>
</dbReference>
<dbReference type="SUPFAM" id="SSF55347">
    <property type="entry name" value="Glyceraldehyde-3-phosphate dehydrogenase-like, C-terminal domain"/>
    <property type="match status" value="1"/>
</dbReference>
<dbReference type="InterPro" id="IPR012280">
    <property type="entry name" value="Semialdhyde_DH_dimer_dom"/>
</dbReference>
<dbReference type="CDD" id="cd18130">
    <property type="entry name" value="ASADH_C_arch_fung_like"/>
    <property type="match status" value="1"/>
</dbReference>
<comment type="similarity">
    <text evidence="1">Belongs to the aspartate-semialdehyde dehydrogenase family.</text>
</comment>